<organism evidence="1 2">
    <name type="scientific">Trifolium medium</name>
    <dbReference type="NCBI Taxonomy" id="97028"/>
    <lineage>
        <taxon>Eukaryota</taxon>
        <taxon>Viridiplantae</taxon>
        <taxon>Streptophyta</taxon>
        <taxon>Embryophyta</taxon>
        <taxon>Tracheophyta</taxon>
        <taxon>Spermatophyta</taxon>
        <taxon>Magnoliopsida</taxon>
        <taxon>eudicotyledons</taxon>
        <taxon>Gunneridae</taxon>
        <taxon>Pentapetalae</taxon>
        <taxon>rosids</taxon>
        <taxon>fabids</taxon>
        <taxon>Fabales</taxon>
        <taxon>Fabaceae</taxon>
        <taxon>Papilionoideae</taxon>
        <taxon>50 kb inversion clade</taxon>
        <taxon>NPAAA clade</taxon>
        <taxon>Hologalegina</taxon>
        <taxon>IRL clade</taxon>
        <taxon>Trifolieae</taxon>
        <taxon>Trifolium</taxon>
    </lineage>
</organism>
<protein>
    <submittedName>
        <fullName evidence="1">TMV resistance protein N-like</fullName>
    </submittedName>
</protein>
<dbReference type="AlphaFoldDB" id="A0A392RJ27"/>
<name>A0A392RJ27_9FABA</name>
<sequence length="58" mass="6771">MHDLLRDMGREIVREKSPEELEERCRLWFPEDVLHILSEQTGTKAIKGLTLKLPRANA</sequence>
<dbReference type="Proteomes" id="UP000265520">
    <property type="component" value="Unassembled WGS sequence"/>
</dbReference>
<dbReference type="EMBL" id="LXQA010231783">
    <property type="protein sequence ID" value="MCI36227.1"/>
    <property type="molecule type" value="Genomic_DNA"/>
</dbReference>
<keyword evidence="2" id="KW-1185">Reference proteome</keyword>
<reference evidence="1 2" key="1">
    <citation type="journal article" date="2018" name="Front. Plant Sci.">
        <title>Red Clover (Trifolium pratense) and Zigzag Clover (T. medium) - A Picture of Genomic Similarities and Differences.</title>
        <authorList>
            <person name="Dluhosova J."/>
            <person name="Istvanek J."/>
            <person name="Nedelnik J."/>
            <person name="Repkova J."/>
        </authorList>
    </citation>
    <scope>NUCLEOTIDE SEQUENCE [LARGE SCALE GENOMIC DNA]</scope>
    <source>
        <strain evidence="2">cv. 10/8</strain>
        <tissue evidence="1">Leaf</tissue>
    </source>
</reference>
<feature type="non-terminal residue" evidence="1">
    <location>
        <position position="58"/>
    </location>
</feature>
<evidence type="ECO:0000313" key="1">
    <source>
        <dbReference type="EMBL" id="MCI36227.1"/>
    </source>
</evidence>
<accession>A0A392RJ27</accession>
<proteinExistence type="predicted"/>
<comment type="caution">
    <text evidence="1">The sequence shown here is derived from an EMBL/GenBank/DDBJ whole genome shotgun (WGS) entry which is preliminary data.</text>
</comment>
<evidence type="ECO:0000313" key="2">
    <source>
        <dbReference type="Proteomes" id="UP000265520"/>
    </source>
</evidence>